<gene>
    <name evidence="4" type="ORF">M3P05_03120</name>
</gene>
<comment type="caution">
    <text evidence="4">The sequence shown here is derived from an EMBL/GenBank/DDBJ whole genome shotgun (WGS) entry which is preliminary data.</text>
</comment>
<dbReference type="PROSITE" id="PS50801">
    <property type="entry name" value="STAS"/>
    <property type="match status" value="1"/>
</dbReference>
<evidence type="ECO:0000256" key="2">
    <source>
        <dbReference type="RuleBase" id="RU003749"/>
    </source>
</evidence>
<feature type="domain" description="STAS" evidence="3">
    <location>
        <begin position="3"/>
        <end position="112"/>
    </location>
</feature>
<dbReference type="InterPro" id="IPR002645">
    <property type="entry name" value="STAS_dom"/>
</dbReference>
<accession>A0ABT0PDU5</accession>
<name>A0ABT0PDU5_9GAMM</name>
<dbReference type="PANTHER" id="PTHR33495">
    <property type="entry name" value="ANTI-SIGMA FACTOR ANTAGONIST TM_1081-RELATED-RELATED"/>
    <property type="match status" value="1"/>
</dbReference>
<comment type="similarity">
    <text evidence="1 2">Belongs to the anti-sigma-factor antagonist family.</text>
</comment>
<evidence type="ECO:0000313" key="5">
    <source>
        <dbReference type="Proteomes" id="UP001203338"/>
    </source>
</evidence>
<dbReference type="PANTHER" id="PTHR33495:SF14">
    <property type="entry name" value="ANTI-SIGMA FACTOR ANTAGONIST"/>
    <property type="match status" value="1"/>
</dbReference>
<proteinExistence type="inferred from homology"/>
<dbReference type="NCBIfam" id="TIGR00377">
    <property type="entry name" value="ant_ant_sig"/>
    <property type="match status" value="1"/>
</dbReference>
<dbReference type="EMBL" id="JAMFLX010000003">
    <property type="protein sequence ID" value="MCL6268942.1"/>
    <property type="molecule type" value="Genomic_DNA"/>
</dbReference>
<dbReference type="Pfam" id="PF01740">
    <property type="entry name" value="STAS"/>
    <property type="match status" value="1"/>
</dbReference>
<reference evidence="4 5" key="1">
    <citation type="submission" date="2022-05" db="EMBL/GenBank/DDBJ databases">
        <authorList>
            <person name="Park J.-S."/>
        </authorList>
    </citation>
    <scope>NUCLEOTIDE SEQUENCE [LARGE SCALE GENOMIC DNA]</scope>
    <source>
        <strain evidence="4 5">2012CJ34-2</strain>
    </source>
</reference>
<organism evidence="4 5">
    <name type="scientific">Parendozoicomonas callyspongiae</name>
    <dbReference type="NCBI Taxonomy" id="2942213"/>
    <lineage>
        <taxon>Bacteria</taxon>
        <taxon>Pseudomonadati</taxon>
        <taxon>Pseudomonadota</taxon>
        <taxon>Gammaproteobacteria</taxon>
        <taxon>Oceanospirillales</taxon>
        <taxon>Endozoicomonadaceae</taxon>
        <taxon>Parendozoicomonas</taxon>
    </lineage>
</organism>
<protein>
    <recommendedName>
        <fullName evidence="2">Anti-sigma factor antagonist</fullName>
    </recommendedName>
</protein>
<dbReference type="RefSeq" id="WP_249697773.1">
    <property type="nucleotide sequence ID" value="NZ_JAMFLX010000003.1"/>
</dbReference>
<dbReference type="InterPro" id="IPR036513">
    <property type="entry name" value="STAS_dom_sf"/>
</dbReference>
<sequence length="114" mass="12242">MALELVLEEYHELAVVILEGCVRASNAGFLQNTFNMLLSEGHARIVLDCRALSSMNSDGLAVLSDLVRATSAGGGKIVLCHASKNLVDLLDISGLDQFIEVTSGRAEAMRQVMH</sequence>
<dbReference type="SUPFAM" id="SSF52091">
    <property type="entry name" value="SpoIIaa-like"/>
    <property type="match status" value="1"/>
</dbReference>
<dbReference type="InterPro" id="IPR003658">
    <property type="entry name" value="Anti-sigma_ant"/>
</dbReference>
<evidence type="ECO:0000313" key="4">
    <source>
        <dbReference type="EMBL" id="MCL6268942.1"/>
    </source>
</evidence>
<evidence type="ECO:0000256" key="1">
    <source>
        <dbReference type="ARBA" id="ARBA00009013"/>
    </source>
</evidence>
<dbReference type="Gene3D" id="3.30.750.24">
    <property type="entry name" value="STAS domain"/>
    <property type="match status" value="1"/>
</dbReference>
<keyword evidence="5" id="KW-1185">Reference proteome</keyword>
<dbReference type="Proteomes" id="UP001203338">
    <property type="component" value="Unassembled WGS sequence"/>
</dbReference>
<dbReference type="CDD" id="cd07043">
    <property type="entry name" value="STAS_anti-anti-sigma_factors"/>
    <property type="match status" value="1"/>
</dbReference>
<evidence type="ECO:0000259" key="3">
    <source>
        <dbReference type="PROSITE" id="PS50801"/>
    </source>
</evidence>